<dbReference type="STRING" id="52670.A0A2I4DAK8"/>
<dbReference type="GO" id="GO:0005179">
    <property type="term" value="F:hormone activity"/>
    <property type="evidence" value="ECO:0007669"/>
    <property type="project" value="InterPro"/>
</dbReference>
<dbReference type="Gene3D" id="1.20.1250.10">
    <property type="match status" value="1"/>
</dbReference>
<evidence type="ECO:0000313" key="2">
    <source>
        <dbReference type="Proteomes" id="UP000192220"/>
    </source>
</evidence>
<name>A0A2I4DAK8_AUSLI</name>
<dbReference type="KEGG" id="alim:106536525"/>
<feature type="signal peptide" evidence="1">
    <location>
        <begin position="1"/>
        <end position="20"/>
    </location>
</feature>
<dbReference type="Proteomes" id="UP000192220">
    <property type="component" value="Unplaced"/>
</dbReference>
<accession>A0A2I4DAK8</accession>
<keyword evidence="2" id="KW-1185">Reference proteome</keyword>
<evidence type="ECO:0000313" key="3">
    <source>
        <dbReference type="RefSeq" id="XP_013889273.1"/>
    </source>
</evidence>
<dbReference type="InterPro" id="IPR009079">
    <property type="entry name" value="4_helix_cytokine-like_core"/>
</dbReference>
<dbReference type="RefSeq" id="XP_013889273.1">
    <property type="nucleotide sequence ID" value="XM_014033819.1"/>
</dbReference>
<protein>
    <submittedName>
        <fullName evidence="3">LOW QUALITY PROTEIN: leptin-like</fullName>
    </submittedName>
</protein>
<dbReference type="SUPFAM" id="SSF47266">
    <property type="entry name" value="4-helical cytokines"/>
    <property type="match status" value="1"/>
</dbReference>
<proteinExistence type="predicted"/>
<organism evidence="2 3">
    <name type="scientific">Austrofundulus limnaeus</name>
    <name type="common">Annual killifish</name>
    <dbReference type="NCBI Taxonomy" id="52670"/>
    <lineage>
        <taxon>Eukaryota</taxon>
        <taxon>Metazoa</taxon>
        <taxon>Chordata</taxon>
        <taxon>Craniata</taxon>
        <taxon>Vertebrata</taxon>
        <taxon>Euteleostomi</taxon>
        <taxon>Actinopterygii</taxon>
        <taxon>Neopterygii</taxon>
        <taxon>Teleostei</taxon>
        <taxon>Neoteleostei</taxon>
        <taxon>Acanthomorphata</taxon>
        <taxon>Ovalentaria</taxon>
        <taxon>Atherinomorphae</taxon>
        <taxon>Cyprinodontiformes</taxon>
        <taxon>Rivulidae</taxon>
        <taxon>Austrofundulus</taxon>
    </lineage>
</organism>
<gene>
    <name evidence="3" type="primary">LOC106536525</name>
</gene>
<reference evidence="3" key="1">
    <citation type="submission" date="2025-08" db="UniProtKB">
        <authorList>
            <consortium name="RefSeq"/>
        </authorList>
    </citation>
    <scope>IDENTIFICATION</scope>
    <source>
        <strain evidence="3">Quisiro</strain>
        <tissue evidence="3">Liver</tissue>
    </source>
</reference>
<dbReference type="GO" id="GO:0005576">
    <property type="term" value="C:extracellular region"/>
    <property type="evidence" value="ECO:0007669"/>
    <property type="project" value="InterPro"/>
</dbReference>
<dbReference type="Pfam" id="PF02024">
    <property type="entry name" value="Leptin"/>
    <property type="match status" value="1"/>
</dbReference>
<keyword evidence="1" id="KW-0732">Signal</keyword>
<evidence type="ECO:0000256" key="1">
    <source>
        <dbReference type="SAM" id="SignalP"/>
    </source>
</evidence>
<dbReference type="InterPro" id="IPR000065">
    <property type="entry name" value="Leptin"/>
</dbReference>
<dbReference type="InParanoid" id="A0A2I4DAK8"/>
<dbReference type="OrthoDB" id="8444189at2759"/>
<feature type="chain" id="PRO_5014128577" evidence="1">
    <location>
        <begin position="21"/>
        <end position="198"/>
    </location>
</feature>
<dbReference type="GeneID" id="106536525"/>
<sequence length="198" mass="22835">MDYTLVLLISVFHVLSVGTGAPLEGAPLEEEQIKQKVEEYANLLIVRLSHNFQVLFGALFMQIQCIMNKQTYKRIFFDYHFVVDVFQTPPIQTLRPSITELGGLFSIVAVLEGYNNLISDSLENVTQIKTEISILTEYIHQWSLEHCKELQTKSPEPEALKSLQKLKRFIHTVGIEALMRVKEYLELLRNNLDHLEIC</sequence>
<dbReference type="AlphaFoldDB" id="A0A2I4DAK8"/>